<organism evidence="1">
    <name type="scientific">hydrothermal vent metagenome</name>
    <dbReference type="NCBI Taxonomy" id="652676"/>
    <lineage>
        <taxon>unclassified sequences</taxon>
        <taxon>metagenomes</taxon>
        <taxon>ecological metagenomes</taxon>
    </lineage>
</organism>
<dbReference type="Pfam" id="PF13489">
    <property type="entry name" value="Methyltransf_23"/>
    <property type="match status" value="1"/>
</dbReference>
<keyword evidence="1" id="KW-0489">Methyltransferase</keyword>
<dbReference type="SUPFAM" id="SSF53335">
    <property type="entry name" value="S-adenosyl-L-methionine-dependent methyltransferases"/>
    <property type="match status" value="1"/>
</dbReference>
<keyword evidence="1" id="KW-0808">Transferase</keyword>
<proteinExistence type="predicted"/>
<sequence length="217" mass="25705">MKCHICNRSTDSFLHEKTGIIYYHCKGCEYIFKSSEYYQSIEVQKERYDLHENSEKNEGYRAYFQRFLDFVLPLVGRPKTALDFGCGRSKLLAMMLKENGVECNVYDPLYHPDISNNSKKYELIVSTEVFEHLHDPKIVFEELLSRLVPGGYLALQTQFHPNNAEVFKKWYYHQDPTHIVFFRPQTFKILAEMYKCDFVGDNGKNMVVLQRDQELRQ</sequence>
<protein>
    <submittedName>
        <fullName evidence="1">Methyltransferase-related protein</fullName>
    </submittedName>
</protein>
<reference evidence="1" key="1">
    <citation type="submission" date="2016-10" db="EMBL/GenBank/DDBJ databases">
        <authorList>
            <person name="de Groot N.N."/>
        </authorList>
    </citation>
    <scope>NUCLEOTIDE SEQUENCE</scope>
</reference>
<evidence type="ECO:0000313" key="1">
    <source>
        <dbReference type="EMBL" id="SFV62004.1"/>
    </source>
</evidence>
<accession>A0A1W1C8E2</accession>
<gene>
    <name evidence="1" type="ORF">MNB_SV-8-102</name>
</gene>
<name>A0A1W1C8E2_9ZZZZ</name>
<dbReference type="AlphaFoldDB" id="A0A1W1C8E2"/>
<dbReference type="GO" id="GO:0032259">
    <property type="term" value="P:methylation"/>
    <property type="evidence" value="ECO:0007669"/>
    <property type="project" value="UniProtKB-KW"/>
</dbReference>
<dbReference type="EMBL" id="FPHD01000058">
    <property type="protein sequence ID" value="SFV62004.1"/>
    <property type="molecule type" value="Genomic_DNA"/>
</dbReference>
<dbReference type="InterPro" id="IPR029063">
    <property type="entry name" value="SAM-dependent_MTases_sf"/>
</dbReference>
<dbReference type="GO" id="GO:0008168">
    <property type="term" value="F:methyltransferase activity"/>
    <property type="evidence" value="ECO:0007669"/>
    <property type="project" value="UniProtKB-KW"/>
</dbReference>
<dbReference type="Gene3D" id="3.40.50.150">
    <property type="entry name" value="Vaccinia Virus protein VP39"/>
    <property type="match status" value="1"/>
</dbReference>